<protein>
    <submittedName>
        <fullName evidence="1">GTPase</fullName>
    </submittedName>
</protein>
<comment type="caution">
    <text evidence="1">The sequence shown here is derived from an EMBL/GenBank/DDBJ whole genome shotgun (WGS) entry which is preliminary data.</text>
</comment>
<name>A0A506PQ40_9FLAO</name>
<evidence type="ECO:0000313" key="2">
    <source>
        <dbReference type="Proteomes" id="UP000317332"/>
    </source>
</evidence>
<accession>A0A506PQ40</accession>
<dbReference type="OrthoDB" id="572467at2"/>
<dbReference type="Proteomes" id="UP000317332">
    <property type="component" value="Unassembled WGS sequence"/>
</dbReference>
<organism evidence="1 2">
    <name type="scientific">Paucihalobacter ruber</name>
    <dbReference type="NCBI Taxonomy" id="2567861"/>
    <lineage>
        <taxon>Bacteria</taxon>
        <taxon>Pseudomonadati</taxon>
        <taxon>Bacteroidota</taxon>
        <taxon>Flavobacteriia</taxon>
        <taxon>Flavobacteriales</taxon>
        <taxon>Flavobacteriaceae</taxon>
        <taxon>Paucihalobacter</taxon>
    </lineage>
</organism>
<sequence length="116" mass="13657">MMVYNAKSGLKNAVLDSLHKMLSPSTYQCDLCALTYGNFTEKAVWKEFKEKSKFEIRFYHIDEFEAKFGKQNYIYPVALRYDNQSFETVISHQAFKTFKNTEELITHVKCIINDYA</sequence>
<reference evidence="1 2" key="1">
    <citation type="submission" date="2019-06" db="EMBL/GenBank/DDBJ databases">
        <title>Flavobacteriaceae Paucihalobacterium erythroidium CWB-1, complete genome.</title>
        <authorList>
            <person name="Wu S."/>
        </authorList>
    </citation>
    <scope>NUCLEOTIDE SEQUENCE [LARGE SCALE GENOMIC DNA]</scope>
    <source>
        <strain evidence="1 2">CWB-1</strain>
    </source>
</reference>
<gene>
    <name evidence="1" type="ORF">FJ651_02600</name>
</gene>
<evidence type="ECO:0000313" key="1">
    <source>
        <dbReference type="EMBL" id="TPV35824.1"/>
    </source>
</evidence>
<proteinExistence type="predicted"/>
<keyword evidence="2" id="KW-1185">Reference proteome</keyword>
<dbReference type="AlphaFoldDB" id="A0A506PQ40"/>
<dbReference type="EMBL" id="VHIQ01000001">
    <property type="protein sequence ID" value="TPV35824.1"/>
    <property type="molecule type" value="Genomic_DNA"/>
</dbReference>